<evidence type="ECO:0000256" key="14">
    <source>
        <dbReference type="SAM" id="MobiDB-lite"/>
    </source>
</evidence>
<comment type="subunit">
    <text evidence="5">Homodimer.</text>
</comment>
<dbReference type="GO" id="GO:0005737">
    <property type="term" value="C:cytoplasm"/>
    <property type="evidence" value="ECO:0007669"/>
    <property type="project" value="UniProtKB-SubCell"/>
</dbReference>
<evidence type="ECO:0000256" key="12">
    <source>
        <dbReference type="HAMAP-Rule" id="MF_00492"/>
    </source>
</evidence>
<dbReference type="PANTHER" id="PTHR10683">
    <property type="entry name" value="TRANSALDOLASE"/>
    <property type="match status" value="1"/>
</dbReference>
<comment type="subcellular location">
    <subcellularLocation>
        <location evidence="2 12">Cytoplasm</location>
    </subcellularLocation>
</comment>
<dbReference type="EMBL" id="CP000546">
    <property type="protein sequence ID" value="ABN03292.1"/>
    <property type="molecule type" value="Genomic_DNA"/>
</dbReference>
<reference evidence="15 16" key="1">
    <citation type="submission" date="2007-01" db="EMBL/GenBank/DDBJ databases">
        <authorList>
            <person name="DeShazer D."/>
            <person name="Woods D.E."/>
            <person name="Nierman W.C."/>
        </authorList>
    </citation>
    <scope>NUCLEOTIDE SEQUENCE [LARGE SCALE GENOMIC DNA]</scope>
    <source>
        <strain evidence="15 16">NCTC 10229</strain>
    </source>
</reference>
<dbReference type="FunFam" id="3.20.20.70:FF:000002">
    <property type="entry name" value="Transaldolase"/>
    <property type="match status" value="1"/>
</dbReference>
<evidence type="ECO:0000313" key="16">
    <source>
        <dbReference type="Proteomes" id="UP000002283"/>
    </source>
</evidence>
<protein>
    <recommendedName>
        <fullName evidence="6 12">Transaldolase</fullName>
        <ecNumber evidence="6 12">2.2.1.2</ecNumber>
    </recommendedName>
</protein>
<evidence type="ECO:0000256" key="5">
    <source>
        <dbReference type="ARBA" id="ARBA00011738"/>
    </source>
</evidence>
<feature type="active site" description="Schiff-base intermediate with substrate" evidence="12">
    <location>
        <position position="210"/>
    </location>
</feature>
<dbReference type="HAMAP" id="MF_00492">
    <property type="entry name" value="Transaldolase_1"/>
    <property type="match status" value="1"/>
</dbReference>
<evidence type="ECO:0000313" key="15">
    <source>
        <dbReference type="EMBL" id="ABN03292.1"/>
    </source>
</evidence>
<dbReference type="InterPro" id="IPR004730">
    <property type="entry name" value="Transaldolase_1"/>
</dbReference>
<evidence type="ECO:0000256" key="11">
    <source>
        <dbReference type="ARBA" id="ARBA00048810"/>
    </source>
</evidence>
<evidence type="ECO:0000256" key="8">
    <source>
        <dbReference type="ARBA" id="ARBA00022679"/>
    </source>
</evidence>
<dbReference type="KEGG" id="bml:BMA10229_A0852"/>
<dbReference type="Gene3D" id="3.20.20.70">
    <property type="entry name" value="Aldolase class I"/>
    <property type="match status" value="1"/>
</dbReference>
<evidence type="ECO:0000256" key="9">
    <source>
        <dbReference type="ARBA" id="ARBA00023126"/>
    </source>
</evidence>
<accession>A2S4H3</accession>
<evidence type="ECO:0000256" key="3">
    <source>
        <dbReference type="ARBA" id="ARBA00004857"/>
    </source>
</evidence>
<evidence type="ECO:0000256" key="1">
    <source>
        <dbReference type="ARBA" id="ARBA00003518"/>
    </source>
</evidence>
<sequence>MQPDSRARYAARRAPREPRSPRVSGPRRACGAPPPHARSASVPVSGLKWRVRRRAPSASPRIAPRPAARSSSPNRRAAPRFRLVMTTALDQLKQYTTVVADTGDFQQLAQYKPQDATTNPSLILKAVQKDAYRPILEKTVRDHAGESVGFIIDRLLIAFGTEILKLIPGRVSTEVDARLSFDTQRSIDKGREIIKLYEAAGVGRERVLIKLASTWEGIRAAEVLQREGIRCNMTLLFSLVQAAACAEAGAQLISPFVGRIYDWYRKQKGADWDEAQDGGANDPGVQSVRRIYTYYKHFGYRTEVMGASFRTTSQITELAGCDLLTISPELLQKLHDSTEAVARKLSPDEARDARLERVAIDESSFRFQLNDDAMATEKLAEGIRLFSADAVKLEKMIEALR</sequence>
<proteinExistence type="inferred from homology"/>
<feature type="region of interest" description="Disordered" evidence="14">
    <location>
        <begin position="1"/>
        <end position="79"/>
    </location>
</feature>
<keyword evidence="7 12" id="KW-0963">Cytoplasm</keyword>
<comment type="catalytic activity">
    <reaction evidence="11 12 13">
        <text>D-sedoheptulose 7-phosphate + D-glyceraldehyde 3-phosphate = D-erythrose 4-phosphate + beta-D-fructose 6-phosphate</text>
        <dbReference type="Rhea" id="RHEA:17053"/>
        <dbReference type="ChEBI" id="CHEBI:16897"/>
        <dbReference type="ChEBI" id="CHEBI:57483"/>
        <dbReference type="ChEBI" id="CHEBI:57634"/>
        <dbReference type="ChEBI" id="CHEBI:59776"/>
        <dbReference type="EC" id="2.2.1.2"/>
    </reaction>
</comment>
<dbReference type="SUPFAM" id="SSF51569">
    <property type="entry name" value="Aldolase"/>
    <property type="match status" value="1"/>
</dbReference>
<dbReference type="EC" id="2.2.1.2" evidence="6 12"/>
<evidence type="ECO:0000256" key="4">
    <source>
        <dbReference type="ARBA" id="ARBA00008012"/>
    </source>
</evidence>
<dbReference type="Proteomes" id="UP000002283">
    <property type="component" value="Chromosome I"/>
</dbReference>
<comment type="function">
    <text evidence="1 12 13">Transaldolase is important for the balance of metabolites in the pentose-phosphate pathway.</text>
</comment>
<organism evidence="15 16">
    <name type="scientific">Burkholderia mallei (strain NCTC 10229)</name>
    <dbReference type="NCBI Taxonomy" id="412022"/>
    <lineage>
        <taxon>Bacteria</taxon>
        <taxon>Pseudomonadati</taxon>
        <taxon>Pseudomonadota</taxon>
        <taxon>Betaproteobacteria</taxon>
        <taxon>Burkholderiales</taxon>
        <taxon>Burkholderiaceae</taxon>
        <taxon>Burkholderia</taxon>
        <taxon>pseudomallei group</taxon>
    </lineage>
</organism>
<dbReference type="NCBIfam" id="TIGR00874">
    <property type="entry name" value="talAB"/>
    <property type="match status" value="1"/>
</dbReference>
<evidence type="ECO:0000256" key="13">
    <source>
        <dbReference type="RuleBase" id="RU004155"/>
    </source>
</evidence>
<gene>
    <name evidence="12 15" type="primary">tal</name>
    <name evidence="15" type="ordered locus">BMA10229_A0852</name>
</gene>
<evidence type="ECO:0000256" key="6">
    <source>
        <dbReference type="ARBA" id="ARBA00013151"/>
    </source>
</evidence>
<dbReference type="PROSITE" id="PS01054">
    <property type="entry name" value="TRANSALDOLASE_1"/>
    <property type="match status" value="1"/>
</dbReference>
<dbReference type="CDD" id="cd00957">
    <property type="entry name" value="Transaldolase_TalAB"/>
    <property type="match status" value="1"/>
</dbReference>
<evidence type="ECO:0000256" key="2">
    <source>
        <dbReference type="ARBA" id="ARBA00004496"/>
    </source>
</evidence>
<dbReference type="PROSITE" id="PS00958">
    <property type="entry name" value="TRANSALDOLASE_2"/>
    <property type="match status" value="1"/>
</dbReference>
<comment type="similarity">
    <text evidence="4 12 13">Belongs to the transaldolase family. Type 1 subfamily.</text>
</comment>
<evidence type="ECO:0000256" key="7">
    <source>
        <dbReference type="ARBA" id="ARBA00022490"/>
    </source>
</evidence>
<dbReference type="GO" id="GO:0005975">
    <property type="term" value="P:carbohydrate metabolic process"/>
    <property type="evidence" value="ECO:0007669"/>
    <property type="project" value="InterPro"/>
</dbReference>
<dbReference type="GO" id="GO:0004801">
    <property type="term" value="F:transaldolase activity"/>
    <property type="evidence" value="ECO:0007669"/>
    <property type="project" value="UniProtKB-UniRule"/>
</dbReference>
<dbReference type="AlphaFoldDB" id="A2S4H3"/>
<dbReference type="InterPro" id="IPR018225">
    <property type="entry name" value="Transaldolase_AS"/>
</dbReference>
<dbReference type="UniPathway" id="UPA00115">
    <property type="reaction ID" value="UER00414"/>
</dbReference>
<keyword evidence="10 12" id="KW-0704">Schiff base</keyword>
<evidence type="ECO:0000256" key="10">
    <source>
        <dbReference type="ARBA" id="ARBA00023270"/>
    </source>
</evidence>
<name>A2S4H3_BURM9</name>
<dbReference type="GO" id="GO:0009052">
    <property type="term" value="P:pentose-phosphate shunt, non-oxidative branch"/>
    <property type="evidence" value="ECO:0007669"/>
    <property type="project" value="TreeGrafter"/>
</dbReference>
<dbReference type="PANTHER" id="PTHR10683:SF18">
    <property type="entry name" value="TRANSALDOLASE"/>
    <property type="match status" value="1"/>
</dbReference>
<dbReference type="InterPro" id="IPR013785">
    <property type="entry name" value="Aldolase_TIM"/>
</dbReference>
<comment type="pathway">
    <text evidence="3 12 13">Carbohydrate degradation; pentose phosphate pathway; D-glyceraldehyde 3-phosphate and beta-D-fructose 6-phosphate from D-ribose 5-phosphate and D-xylulose 5-phosphate (non-oxidative stage): step 2/3.</text>
</comment>
<feature type="compositionally biased region" description="Low complexity" evidence="14">
    <location>
        <begin position="56"/>
        <end position="79"/>
    </location>
</feature>
<dbReference type="HOGENOM" id="CLU_047470_2_1_4"/>
<keyword evidence="8 12" id="KW-0808">Transferase</keyword>
<dbReference type="InterPro" id="IPR001585">
    <property type="entry name" value="TAL/FSA"/>
</dbReference>
<keyword evidence="9 12" id="KW-0570">Pentose shunt</keyword>
<dbReference type="Pfam" id="PF00923">
    <property type="entry name" value="TAL_FSA"/>
    <property type="match status" value="1"/>
</dbReference>
<dbReference type="SMR" id="A2S4H3"/>